<sequence>MEVLIDFFIRNPWLLIIVIGIVTSLSGKKKKPEQEQTPNRPARPQQRPTVREVYRQAMQEMTEASKPPVDEASMLMEEELARNQEHKAELERAKLYQKKQKQLERIKAAKPVLPIEDNSSPIYNTNLQFDQQRLVDGIIMSEVLGPPRARKNMYRSGVRR</sequence>
<organism evidence="3 4">
    <name type="scientific">Peribacillus psychrosaccharolyticus</name>
    <name type="common">Bacillus psychrosaccharolyticus</name>
    <dbReference type="NCBI Taxonomy" id="1407"/>
    <lineage>
        <taxon>Bacteria</taxon>
        <taxon>Bacillati</taxon>
        <taxon>Bacillota</taxon>
        <taxon>Bacilli</taxon>
        <taxon>Bacillales</taxon>
        <taxon>Bacillaceae</taxon>
        <taxon>Peribacillus</taxon>
    </lineage>
</organism>
<evidence type="ECO:0000313" key="4">
    <source>
        <dbReference type="Proteomes" id="UP000595254"/>
    </source>
</evidence>
<feature type="coiled-coil region" evidence="1">
    <location>
        <begin position="69"/>
        <end position="96"/>
    </location>
</feature>
<accession>A0A974NL60</accession>
<keyword evidence="4" id="KW-1185">Reference proteome</keyword>
<protein>
    <submittedName>
        <fullName evidence="3">Uncharacterized protein</fullName>
    </submittedName>
</protein>
<dbReference type="RefSeq" id="WP_040376664.1">
    <property type="nucleotide sequence ID" value="NZ_CP068053.1"/>
</dbReference>
<name>A0A974NL60_PERPY</name>
<evidence type="ECO:0000313" key="3">
    <source>
        <dbReference type="EMBL" id="QQS99911.1"/>
    </source>
</evidence>
<dbReference type="EMBL" id="CP068053">
    <property type="protein sequence ID" value="QQS99911.1"/>
    <property type="molecule type" value="Genomic_DNA"/>
</dbReference>
<keyword evidence="1" id="KW-0175">Coiled coil</keyword>
<reference evidence="3 4" key="1">
    <citation type="submission" date="2021-01" db="EMBL/GenBank/DDBJ databases">
        <title>FDA dAtabase for Regulatory Grade micrObial Sequences (FDA-ARGOS): Supporting development and validation of Infectious Disease Dx tests.</title>
        <authorList>
            <person name="Nelson B."/>
            <person name="Plummer A."/>
            <person name="Tallon L."/>
            <person name="Sadzewicz L."/>
            <person name="Zhao X."/>
            <person name="Boylan J."/>
            <person name="Ott S."/>
            <person name="Bowen H."/>
            <person name="Vavikolanu K."/>
            <person name="Mehta A."/>
            <person name="Aluvathingal J."/>
            <person name="Nadendla S."/>
            <person name="Myers T."/>
            <person name="Yan Y."/>
            <person name="Sichtig H."/>
        </authorList>
    </citation>
    <scope>NUCLEOTIDE SEQUENCE [LARGE SCALE GENOMIC DNA]</scope>
    <source>
        <strain evidence="3 4">FDAARGOS_1161</strain>
    </source>
</reference>
<gene>
    <name evidence="3" type="ORF">I6J18_20370</name>
</gene>
<dbReference type="AlphaFoldDB" id="A0A974NL60"/>
<proteinExistence type="predicted"/>
<feature type="region of interest" description="Disordered" evidence="2">
    <location>
        <begin position="27"/>
        <end position="50"/>
    </location>
</feature>
<evidence type="ECO:0000256" key="1">
    <source>
        <dbReference type="SAM" id="Coils"/>
    </source>
</evidence>
<evidence type="ECO:0000256" key="2">
    <source>
        <dbReference type="SAM" id="MobiDB-lite"/>
    </source>
</evidence>
<dbReference type="KEGG" id="ppsr:I6J18_20370"/>
<dbReference type="Proteomes" id="UP000595254">
    <property type="component" value="Chromosome"/>
</dbReference>